<name>A0AAV1RY97_9ROSI</name>
<keyword evidence="2" id="KW-1185">Reference proteome</keyword>
<organism evidence="1 2">
    <name type="scientific">Dovyalis caffra</name>
    <dbReference type="NCBI Taxonomy" id="77055"/>
    <lineage>
        <taxon>Eukaryota</taxon>
        <taxon>Viridiplantae</taxon>
        <taxon>Streptophyta</taxon>
        <taxon>Embryophyta</taxon>
        <taxon>Tracheophyta</taxon>
        <taxon>Spermatophyta</taxon>
        <taxon>Magnoliopsida</taxon>
        <taxon>eudicotyledons</taxon>
        <taxon>Gunneridae</taxon>
        <taxon>Pentapetalae</taxon>
        <taxon>rosids</taxon>
        <taxon>fabids</taxon>
        <taxon>Malpighiales</taxon>
        <taxon>Salicaceae</taxon>
        <taxon>Flacourtieae</taxon>
        <taxon>Dovyalis</taxon>
    </lineage>
</organism>
<dbReference type="Proteomes" id="UP001314170">
    <property type="component" value="Unassembled WGS sequence"/>
</dbReference>
<evidence type="ECO:0000313" key="1">
    <source>
        <dbReference type="EMBL" id="CAK7340314.1"/>
    </source>
</evidence>
<evidence type="ECO:0000313" key="2">
    <source>
        <dbReference type="Proteomes" id="UP001314170"/>
    </source>
</evidence>
<sequence>MGAYEVAQAERSISLWWGELPWYVKGRGVLSWCVKGRGALAYGGRATVRRKALACGGQATVACERERNVSLARLGELLVVCEGLVSGEREGAYKVEFFCCRESTKFVKDGE</sequence>
<protein>
    <submittedName>
        <fullName evidence="1">Uncharacterized protein</fullName>
    </submittedName>
</protein>
<dbReference type="AlphaFoldDB" id="A0AAV1RY97"/>
<accession>A0AAV1RY97</accession>
<proteinExistence type="predicted"/>
<comment type="caution">
    <text evidence="1">The sequence shown here is derived from an EMBL/GenBank/DDBJ whole genome shotgun (WGS) entry which is preliminary data.</text>
</comment>
<gene>
    <name evidence="1" type="ORF">DCAF_LOCUS15395</name>
</gene>
<reference evidence="1 2" key="1">
    <citation type="submission" date="2024-01" db="EMBL/GenBank/DDBJ databases">
        <authorList>
            <person name="Waweru B."/>
        </authorList>
    </citation>
    <scope>NUCLEOTIDE SEQUENCE [LARGE SCALE GENOMIC DNA]</scope>
</reference>
<dbReference type="EMBL" id="CAWUPB010001159">
    <property type="protein sequence ID" value="CAK7340314.1"/>
    <property type="molecule type" value="Genomic_DNA"/>
</dbReference>